<dbReference type="InterPro" id="IPR043138">
    <property type="entry name" value="GGT_lsub"/>
</dbReference>
<gene>
    <name evidence="1" type="ORF">MINT15_16730</name>
</gene>
<dbReference type="AlphaFoldDB" id="A0A837DE03"/>
<dbReference type="Gene3D" id="1.10.246.130">
    <property type="match status" value="1"/>
</dbReference>
<dbReference type="EMBL" id="JRZE01000003">
    <property type="protein sequence ID" value="KHF44791.1"/>
    <property type="molecule type" value="Genomic_DNA"/>
</dbReference>
<keyword evidence="1" id="KW-0808">Transferase</keyword>
<dbReference type="InterPro" id="IPR029055">
    <property type="entry name" value="Ntn_hydrolases_N"/>
</dbReference>
<name>A0A837DE03_9PSEU</name>
<dbReference type="Proteomes" id="UP000030848">
    <property type="component" value="Unassembled WGS sequence"/>
</dbReference>
<dbReference type="GO" id="GO:0016740">
    <property type="term" value="F:transferase activity"/>
    <property type="evidence" value="ECO:0007669"/>
    <property type="project" value="UniProtKB-KW"/>
</dbReference>
<proteinExistence type="predicted"/>
<sequence length="594" mass="64244">MVENVFTSRPELAGTHGMVATTHWLASATGMAVLEDGGNAFDAAVAAGFVLQVAEPHLNGPAGQVPAIFATAQERKPRVLCGQGVSPAAATPAHFRDLGLDLIPGSGLLAATVPGAWDAWLLLLRDYGTKSLRDVLKYAISYAWQGVPVVRRITETIDAVAELFTNHWPSSAELWLPGGEAPTPGSLHRNRTLARTWQRLLGQAEVHASREAQIDAARRAWSHGFVAEAIDEFSRKAFRDDSGRDHAGLLTGDDLASWEATYEDAVITDFGEWSLVKCGAWTQGPVLAQQLRLLEGFRDQLRYVDGRPDARTVHLATECAKLAFADREAWYGDTDVDLGMLLSWEYAEQRRALVGEEASAELRPGGPNPRLPAVLERTLGGQGGTGALGEPTVDAVGRTRGDTVHIDVVDAEGNMISATPSGGWLQSSPTIPELGFCLDSRAQMFWLEEGLPNSLAPRKRPRITLSPSMALRDGEPTLAFGTPGGDQQDQWQLCFWLAHTVGGLNLQEAIDAPAWHTTAFPSSFYPRAWQPKELVVESRLDEDTIRELSERGHDVVDAGPWALGRLSAVSRDHATGILKAAANPRGMQGYAVGR</sequence>
<dbReference type="RefSeq" id="WP_037309608.1">
    <property type="nucleotide sequence ID" value="NZ_FOWS01000002.1"/>
</dbReference>
<dbReference type="PANTHER" id="PTHR43881:SF1">
    <property type="entry name" value="GAMMA-GLUTAMYLTRANSPEPTIDASE (AFU_ORTHOLOGUE AFUA_4G13580)"/>
    <property type="match status" value="1"/>
</dbReference>
<comment type="caution">
    <text evidence="1">The sequence shown here is derived from an EMBL/GenBank/DDBJ whole genome shotgun (WGS) entry which is preliminary data.</text>
</comment>
<evidence type="ECO:0000313" key="1">
    <source>
        <dbReference type="EMBL" id="KHF44791.1"/>
    </source>
</evidence>
<dbReference type="InterPro" id="IPR052896">
    <property type="entry name" value="GGT-like_enzyme"/>
</dbReference>
<dbReference type="Gene3D" id="3.60.20.40">
    <property type="match status" value="1"/>
</dbReference>
<evidence type="ECO:0000313" key="2">
    <source>
        <dbReference type="Proteomes" id="UP000030848"/>
    </source>
</evidence>
<dbReference type="Pfam" id="PF01019">
    <property type="entry name" value="G_glu_transpept"/>
    <property type="match status" value="1"/>
</dbReference>
<dbReference type="PRINTS" id="PR01210">
    <property type="entry name" value="GGTRANSPTASE"/>
</dbReference>
<dbReference type="SUPFAM" id="SSF56235">
    <property type="entry name" value="N-terminal nucleophile aminohydrolases (Ntn hydrolases)"/>
    <property type="match status" value="1"/>
</dbReference>
<dbReference type="OrthoDB" id="9781342at2"/>
<reference evidence="1 2" key="1">
    <citation type="submission" date="2014-10" db="EMBL/GenBank/DDBJ databases">
        <title>Genome sequence of Micropolyspora internatus JCM3315.</title>
        <authorList>
            <person name="Shin S.-K."/>
            <person name="Yi H."/>
        </authorList>
    </citation>
    <scope>NUCLEOTIDE SEQUENCE [LARGE SCALE GENOMIC DNA]</scope>
    <source>
        <strain evidence="1 2">JCM 3315</strain>
    </source>
</reference>
<organism evidence="1 2">
    <name type="scientific">Saccharomonospora viridis</name>
    <dbReference type="NCBI Taxonomy" id="1852"/>
    <lineage>
        <taxon>Bacteria</taxon>
        <taxon>Bacillati</taxon>
        <taxon>Actinomycetota</taxon>
        <taxon>Actinomycetes</taxon>
        <taxon>Pseudonocardiales</taxon>
        <taxon>Pseudonocardiaceae</taxon>
        <taxon>Saccharomonospora</taxon>
    </lineage>
</organism>
<accession>A0A837DE03</accession>
<dbReference type="PANTHER" id="PTHR43881">
    <property type="entry name" value="GAMMA-GLUTAMYLTRANSPEPTIDASE (AFU_ORTHOLOGUE AFUA_4G13580)"/>
    <property type="match status" value="1"/>
</dbReference>
<dbReference type="InterPro" id="IPR043137">
    <property type="entry name" value="GGT_ssub_C"/>
</dbReference>
<protein>
    <submittedName>
        <fullName evidence="1">Gamma-glutamyltransferase</fullName>
    </submittedName>
</protein>